<gene>
    <name evidence="3" type="ORF">DRW07_13000</name>
</gene>
<dbReference type="Gene3D" id="3.40.50.2000">
    <property type="entry name" value="Glycogen Phosphorylase B"/>
    <property type="match status" value="2"/>
</dbReference>
<evidence type="ECO:0000313" key="3">
    <source>
        <dbReference type="EMBL" id="RPJ65729.1"/>
    </source>
</evidence>
<dbReference type="InterPro" id="IPR001296">
    <property type="entry name" value="Glyco_trans_1"/>
</dbReference>
<dbReference type="AlphaFoldDB" id="A0A3N5Y5Y8"/>
<accession>A0A3N5Y5Y8</accession>
<dbReference type="GO" id="GO:0016757">
    <property type="term" value="F:glycosyltransferase activity"/>
    <property type="evidence" value="ECO:0007669"/>
    <property type="project" value="InterPro"/>
</dbReference>
<keyword evidence="4" id="KW-1185">Reference proteome</keyword>
<dbReference type="GO" id="GO:1901135">
    <property type="term" value="P:carbohydrate derivative metabolic process"/>
    <property type="evidence" value="ECO:0007669"/>
    <property type="project" value="UniProtKB-ARBA"/>
</dbReference>
<sequence>MKILHVTYDMRIGGTEMVIRSLIEGGHCSKFEMSIFCIESKIGPWGEMLKNSGIPIIAFDRKEGLDLTLLLKIRKYIRANAIDIVHCHQYTPWVYGVLAAAGTRAKVMFTEHGRFYPDRSSWKRKLINPLLSYLTDSITAISDATRKALVDFEFLSSKKIQLVYNGIEPFEQPVGIEQLRIELGISSDAPILGTISRFDPIKNHVLMLKAFKLVLTRFPNAVLIVVGDGEERQNIEACINRLAINDSVILTGYQVSPKKFLALMQIFLLSSLSEGASMTLLEAMSLQKPCVVTDAGGNGELIQHGYNGYVTENNNADAFAEAIIKLLEINSVKEFGQNGYLRFHELFTNTNMIKRYTSIYETLHG</sequence>
<comment type="caution">
    <text evidence="3">The sequence shown here is derived from an EMBL/GenBank/DDBJ whole genome shotgun (WGS) entry which is preliminary data.</text>
</comment>
<dbReference type="EMBL" id="RPOK01000004">
    <property type="protein sequence ID" value="RPJ65729.1"/>
    <property type="molecule type" value="Genomic_DNA"/>
</dbReference>
<proteinExistence type="predicted"/>
<dbReference type="PANTHER" id="PTHR12526">
    <property type="entry name" value="GLYCOSYLTRANSFERASE"/>
    <property type="match status" value="1"/>
</dbReference>
<dbReference type="Proteomes" id="UP000275281">
    <property type="component" value="Unassembled WGS sequence"/>
</dbReference>
<evidence type="ECO:0000259" key="1">
    <source>
        <dbReference type="Pfam" id="PF00534"/>
    </source>
</evidence>
<protein>
    <submittedName>
        <fullName evidence="3">Glycosyltransferase</fullName>
    </submittedName>
</protein>
<evidence type="ECO:0000313" key="4">
    <source>
        <dbReference type="Proteomes" id="UP000275281"/>
    </source>
</evidence>
<evidence type="ECO:0000259" key="2">
    <source>
        <dbReference type="Pfam" id="PF13439"/>
    </source>
</evidence>
<organism evidence="3 4">
    <name type="scientific">Alteromonas sediminis</name>
    <dbReference type="NCBI Taxonomy" id="2259342"/>
    <lineage>
        <taxon>Bacteria</taxon>
        <taxon>Pseudomonadati</taxon>
        <taxon>Pseudomonadota</taxon>
        <taxon>Gammaproteobacteria</taxon>
        <taxon>Alteromonadales</taxon>
        <taxon>Alteromonadaceae</taxon>
        <taxon>Alteromonas/Salinimonas group</taxon>
        <taxon>Alteromonas</taxon>
    </lineage>
</organism>
<dbReference type="SUPFAM" id="SSF53756">
    <property type="entry name" value="UDP-Glycosyltransferase/glycogen phosphorylase"/>
    <property type="match status" value="1"/>
</dbReference>
<feature type="domain" description="Glycosyltransferase subfamily 4-like N-terminal" evidence="2">
    <location>
        <begin position="12"/>
        <end position="168"/>
    </location>
</feature>
<reference evidence="3 4" key="1">
    <citation type="submission" date="2018-11" db="EMBL/GenBank/DDBJ databases">
        <authorList>
            <person name="Ye M.-Q."/>
            <person name="Du Z.-J."/>
        </authorList>
    </citation>
    <scope>NUCLEOTIDE SEQUENCE [LARGE SCALE GENOMIC DNA]</scope>
    <source>
        <strain evidence="3 4">U0105</strain>
    </source>
</reference>
<keyword evidence="3" id="KW-0808">Transferase</keyword>
<dbReference type="InterPro" id="IPR028098">
    <property type="entry name" value="Glyco_trans_4-like_N"/>
</dbReference>
<dbReference type="Pfam" id="PF13439">
    <property type="entry name" value="Glyco_transf_4"/>
    <property type="match status" value="1"/>
</dbReference>
<dbReference type="Pfam" id="PF00534">
    <property type="entry name" value="Glycos_transf_1"/>
    <property type="match status" value="1"/>
</dbReference>
<dbReference type="RefSeq" id="WP_124028360.1">
    <property type="nucleotide sequence ID" value="NZ_JBHRSN010000007.1"/>
</dbReference>
<dbReference type="OrthoDB" id="9775208at2"/>
<name>A0A3N5Y5Y8_9ALTE</name>
<feature type="domain" description="Glycosyl transferase family 1" evidence="1">
    <location>
        <begin position="177"/>
        <end position="340"/>
    </location>
</feature>